<dbReference type="Gene3D" id="1.10.10.10">
    <property type="entry name" value="Winged helix-like DNA-binding domain superfamily/Winged helix DNA-binding domain"/>
    <property type="match status" value="2"/>
</dbReference>
<dbReference type="SMART" id="SM00421">
    <property type="entry name" value="HTH_LUXR"/>
    <property type="match status" value="1"/>
</dbReference>
<dbReference type="InterPro" id="IPR016032">
    <property type="entry name" value="Sig_transdc_resp-reg_C-effctor"/>
</dbReference>
<name>A0ABN0ZC58_9ACTN</name>
<proteinExistence type="predicted"/>
<dbReference type="RefSeq" id="WP_344083760.1">
    <property type="nucleotide sequence ID" value="NZ_BAAAHB010000001.1"/>
</dbReference>
<accession>A0ABN0ZC58</accession>
<evidence type="ECO:0000259" key="1">
    <source>
        <dbReference type="PROSITE" id="PS50043"/>
    </source>
</evidence>
<dbReference type="PROSITE" id="PS50043">
    <property type="entry name" value="HTH_LUXR_2"/>
    <property type="match status" value="1"/>
</dbReference>
<gene>
    <name evidence="2" type="ORF">GCM10009544_01530</name>
</gene>
<dbReference type="PANTHER" id="PTHR34293:SF1">
    <property type="entry name" value="HTH-TYPE TRANSCRIPTIONAL REGULATOR TRMBL2"/>
    <property type="match status" value="1"/>
</dbReference>
<dbReference type="PANTHER" id="PTHR34293">
    <property type="entry name" value="HTH-TYPE TRANSCRIPTIONAL REGULATOR TRMBL2"/>
    <property type="match status" value="1"/>
</dbReference>
<keyword evidence="3" id="KW-1185">Reference proteome</keyword>
<comment type="caution">
    <text evidence="2">The sequence shown here is derived from an EMBL/GenBank/DDBJ whole genome shotgun (WGS) entry which is preliminary data.</text>
</comment>
<dbReference type="SUPFAM" id="SSF46894">
    <property type="entry name" value="C-terminal effector domain of the bipartite response regulators"/>
    <property type="match status" value="1"/>
</dbReference>
<evidence type="ECO:0000313" key="3">
    <source>
        <dbReference type="Proteomes" id="UP001499895"/>
    </source>
</evidence>
<organism evidence="2 3">
    <name type="scientific">Streptomyces stramineus</name>
    <dbReference type="NCBI Taxonomy" id="173861"/>
    <lineage>
        <taxon>Bacteria</taxon>
        <taxon>Bacillati</taxon>
        <taxon>Actinomycetota</taxon>
        <taxon>Actinomycetes</taxon>
        <taxon>Kitasatosporales</taxon>
        <taxon>Streptomycetaceae</taxon>
        <taxon>Streptomyces</taxon>
    </lineage>
</organism>
<reference evidence="2 3" key="1">
    <citation type="journal article" date="2019" name="Int. J. Syst. Evol. Microbiol.">
        <title>The Global Catalogue of Microorganisms (GCM) 10K type strain sequencing project: providing services to taxonomists for standard genome sequencing and annotation.</title>
        <authorList>
            <consortium name="The Broad Institute Genomics Platform"/>
            <consortium name="The Broad Institute Genome Sequencing Center for Infectious Disease"/>
            <person name="Wu L."/>
            <person name="Ma J."/>
        </authorList>
    </citation>
    <scope>NUCLEOTIDE SEQUENCE [LARGE SCALE GENOMIC DNA]</scope>
    <source>
        <strain evidence="2 3">JCM 10649</strain>
    </source>
</reference>
<dbReference type="InterPro" id="IPR036388">
    <property type="entry name" value="WH-like_DNA-bd_sf"/>
</dbReference>
<dbReference type="InterPro" id="IPR000792">
    <property type="entry name" value="Tscrpt_reg_LuxR_C"/>
</dbReference>
<sequence>MARGNPSSEELGQRLYELALRQGSWTMGEAAVSLGVAEEEVGEALDGLERVGLMRPAPRTPSGYAVVAPEAALSGLLAQEDRQLTRYQEQMAHTREAIVSVMQDYLVPRSSPTRTLAVEALPTTEHEESFLDKAAALARREVWLMYGAPTPSAASLDEMLLRCLGMLSSGVAVRALFLHQQACDRVVSGHVRELADAGAQVRLATHLPQRMLIIDWDLALVPVDPENSARGVWAVHGTALVPSLRAVYDHCWVAAAGVDAAADVSSQRLSAVEEAVIRMLAAGVKDETIARRVGISSRTLSRLISTLLDRLGVQTRFQAAIEMSRRGWLDAAPGTDALSHEGAA</sequence>
<evidence type="ECO:0000313" key="2">
    <source>
        <dbReference type="EMBL" id="GAA0442486.1"/>
    </source>
</evidence>
<dbReference type="EMBL" id="BAAAHB010000001">
    <property type="protein sequence ID" value="GAA0442486.1"/>
    <property type="molecule type" value="Genomic_DNA"/>
</dbReference>
<dbReference type="Pfam" id="PF00196">
    <property type="entry name" value="GerE"/>
    <property type="match status" value="1"/>
</dbReference>
<feature type="domain" description="HTH luxR-type" evidence="1">
    <location>
        <begin position="262"/>
        <end position="327"/>
    </location>
</feature>
<dbReference type="Proteomes" id="UP001499895">
    <property type="component" value="Unassembled WGS sequence"/>
</dbReference>
<dbReference type="InterPro" id="IPR051797">
    <property type="entry name" value="TrmB-like"/>
</dbReference>
<protein>
    <submittedName>
        <fullName evidence="2">Helix-turn-helix domain-containing protein</fullName>
    </submittedName>
</protein>